<dbReference type="PROSITE" id="PS00518">
    <property type="entry name" value="ZF_RING_1"/>
    <property type="match status" value="2"/>
</dbReference>
<dbReference type="AlphaFoldDB" id="A0A814ZRF6"/>
<dbReference type="SUPFAM" id="SSF48452">
    <property type="entry name" value="TPR-like"/>
    <property type="match status" value="1"/>
</dbReference>
<dbReference type="CDD" id="cd16514">
    <property type="entry name" value="RING-HC_LONFs_rpt2"/>
    <property type="match status" value="1"/>
</dbReference>
<dbReference type="Pfam" id="PF02190">
    <property type="entry name" value="LON_substr_bdg"/>
    <property type="match status" value="1"/>
</dbReference>
<dbReference type="Gene3D" id="3.30.40.10">
    <property type="entry name" value="Zinc/RING finger domain, C3HC4 (zinc finger)"/>
    <property type="match status" value="2"/>
</dbReference>
<dbReference type="InterPro" id="IPR017907">
    <property type="entry name" value="Znf_RING_CS"/>
</dbReference>
<evidence type="ECO:0000256" key="5">
    <source>
        <dbReference type="SAM" id="Phobius"/>
    </source>
</evidence>
<dbReference type="Pfam" id="PF13923">
    <property type="entry name" value="zf-C3HC4_2"/>
    <property type="match status" value="1"/>
</dbReference>
<dbReference type="GO" id="GO:0008270">
    <property type="term" value="F:zinc ion binding"/>
    <property type="evidence" value="ECO:0007669"/>
    <property type="project" value="UniProtKB-KW"/>
</dbReference>
<keyword evidence="5" id="KW-1133">Transmembrane helix</keyword>
<dbReference type="EMBL" id="CAJNOL010000943">
    <property type="protein sequence ID" value="CAF1245822.1"/>
    <property type="molecule type" value="Genomic_DNA"/>
</dbReference>
<dbReference type="PANTHER" id="PTHR23327">
    <property type="entry name" value="RING FINGER PROTEIN 127"/>
    <property type="match status" value="1"/>
</dbReference>
<dbReference type="PROSITE" id="PS51787">
    <property type="entry name" value="LON_N"/>
    <property type="match status" value="1"/>
</dbReference>
<keyword evidence="5" id="KW-0472">Membrane</keyword>
<protein>
    <submittedName>
        <fullName evidence="8">Uncharacterized protein</fullName>
    </submittedName>
</protein>
<evidence type="ECO:0000313" key="9">
    <source>
        <dbReference type="Proteomes" id="UP000663870"/>
    </source>
</evidence>
<sequence length="677" mass="79342">MLSNHNYQQLFKKSHYRYHRRKLKQNHRKNFLSKIKQSSSIIYSHQFLLNLQQSGTRFLSYTITELEPICQQIAIQQMSSTISLITTCPLICLFCENLIYEPITLYCGHTYCEQCIKDKELSLLSINCLRCSKDIQGQIQSPIVHAREKFYSKNHFLKQIIERIDKLKFKCENILLCHRAQNEYENNNYQQAIDIYSNILEQYDDDDHIVLYGRAKTYITLKEFDKALIDIDRVIQLKPHWAKGYYCRSEILFEMKRCTAALLSSLQGLSIDPDDHIGKRIMARHLHAILHDNDNQETAITTENESNILLSTNDNIKEMITSGTTDIKLLMCRSTSSASCLCTLLDCKYLRARDFECSICVNLLWFPVTTPCGHVFCRECLIRSIDNTQVQCPMCKSSLEEFFPMLIQSHVNETEIISQIIESYFPNEFNERQQLYEQENIQGASIPRLLINNIELSIFEIPIFVCVLALPYCTCPLHVFEPRYRLMMRRTIETQSRTFGMCKYIQETDAFTDYGTLLFIRGLVYTRDGRSIVDTIGQRRFHVIGRGIRDGYNTAHIQLIQDHSITHDEFDDLYQFNRNTYNRVRVWFDQLDAYRRTLLTRQLEGYPPCDDLTHESTDGPSWAWIMLNLLPIESDLQYTALISQSFRTRLQIINDTIDFLLNQQQQQQTITSTIDES</sequence>
<dbReference type="GO" id="GO:0005737">
    <property type="term" value="C:cytoplasm"/>
    <property type="evidence" value="ECO:0007669"/>
    <property type="project" value="UniProtKB-ARBA"/>
</dbReference>
<dbReference type="InterPro" id="IPR001841">
    <property type="entry name" value="Znf_RING"/>
</dbReference>
<evidence type="ECO:0000259" key="7">
    <source>
        <dbReference type="PROSITE" id="PS51787"/>
    </source>
</evidence>
<proteinExistence type="predicted"/>
<dbReference type="InterPro" id="IPR046336">
    <property type="entry name" value="Lon_prtase_N_sf"/>
</dbReference>
<dbReference type="InterPro" id="IPR013083">
    <property type="entry name" value="Znf_RING/FYVE/PHD"/>
</dbReference>
<evidence type="ECO:0000256" key="2">
    <source>
        <dbReference type="ARBA" id="ARBA00022771"/>
    </source>
</evidence>
<evidence type="ECO:0000256" key="4">
    <source>
        <dbReference type="PROSITE-ProRule" id="PRU00175"/>
    </source>
</evidence>
<comment type="caution">
    <text evidence="8">The sequence shown here is derived from an EMBL/GenBank/DDBJ whole genome shotgun (WGS) entry which is preliminary data.</text>
</comment>
<dbReference type="PROSITE" id="PS50089">
    <property type="entry name" value="ZF_RING_2"/>
    <property type="match status" value="2"/>
</dbReference>
<feature type="transmembrane region" description="Helical" evidence="5">
    <location>
        <begin position="461"/>
        <end position="480"/>
    </location>
</feature>
<keyword evidence="5" id="KW-0812">Transmembrane</keyword>
<feature type="domain" description="Lon N-terminal" evidence="7">
    <location>
        <begin position="458"/>
        <end position="661"/>
    </location>
</feature>
<dbReference type="Gene3D" id="1.25.40.10">
    <property type="entry name" value="Tetratricopeptide repeat domain"/>
    <property type="match status" value="1"/>
</dbReference>
<feature type="domain" description="RING-type" evidence="6">
    <location>
        <begin position="357"/>
        <end position="396"/>
    </location>
</feature>
<keyword evidence="2 4" id="KW-0863">Zinc-finger</keyword>
<evidence type="ECO:0000259" key="6">
    <source>
        <dbReference type="PROSITE" id="PS50089"/>
    </source>
</evidence>
<evidence type="ECO:0000256" key="3">
    <source>
        <dbReference type="ARBA" id="ARBA00022833"/>
    </source>
</evidence>
<keyword evidence="3" id="KW-0862">Zinc</keyword>
<keyword evidence="9" id="KW-1185">Reference proteome</keyword>
<dbReference type="GO" id="GO:0061630">
    <property type="term" value="F:ubiquitin protein ligase activity"/>
    <property type="evidence" value="ECO:0007669"/>
    <property type="project" value="TreeGrafter"/>
</dbReference>
<organism evidence="8 9">
    <name type="scientific">Rotaria sordida</name>
    <dbReference type="NCBI Taxonomy" id="392033"/>
    <lineage>
        <taxon>Eukaryota</taxon>
        <taxon>Metazoa</taxon>
        <taxon>Spiralia</taxon>
        <taxon>Gnathifera</taxon>
        <taxon>Rotifera</taxon>
        <taxon>Eurotatoria</taxon>
        <taxon>Bdelloidea</taxon>
        <taxon>Philodinida</taxon>
        <taxon>Philodinidae</taxon>
        <taxon>Rotaria</taxon>
    </lineage>
</organism>
<dbReference type="InterPro" id="IPR019734">
    <property type="entry name" value="TPR_rpt"/>
</dbReference>
<dbReference type="PANTHER" id="PTHR23327:SF42">
    <property type="entry name" value="LON PEPTIDASE N-TERMINAL DOMAIN AND RING FINGER PROTEIN C14F5.10C"/>
    <property type="match status" value="1"/>
</dbReference>
<evidence type="ECO:0000313" key="8">
    <source>
        <dbReference type="EMBL" id="CAF1245822.1"/>
    </source>
</evidence>
<dbReference type="Gene3D" id="2.30.130.40">
    <property type="entry name" value="LON domain-like"/>
    <property type="match status" value="1"/>
</dbReference>
<dbReference type="SMART" id="SM00028">
    <property type="entry name" value="TPR"/>
    <property type="match status" value="3"/>
</dbReference>
<reference evidence="8" key="1">
    <citation type="submission" date="2021-02" db="EMBL/GenBank/DDBJ databases">
        <authorList>
            <person name="Nowell W R."/>
        </authorList>
    </citation>
    <scope>NUCLEOTIDE SEQUENCE</scope>
</reference>
<name>A0A814ZRF6_9BILA</name>
<gene>
    <name evidence="8" type="ORF">JXQ802_LOCUS26708</name>
</gene>
<dbReference type="InterPro" id="IPR003111">
    <property type="entry name" value="Lon_prtase_N"/>
</dbReference>
<keyword evidence="1" id="KW-0479">Metal-binding</keyword>
<dbReference type="SMART" id="SM00464">
    <property type="entry name" value="LON"/>
    <property type="match status" value="1"/>
</dbReference>
<evidence type="ECO:0000256" key="1">
    <source>
        <dbReference type="ARBA" id="ARBA00022723"/>
    </source>
</evidence>
<feature type="domain" description="RING-type" evidence="6">
    <location>
        <begin position="92"/>
        <end position="132"/>
    </location>
</feature>
<dbReference type="SMART" id="SM00184">
    <property type="entry name" value="RING"/>
    <property type="match status" value="2"/>
</dbReference>
<dbReference type="SUPFAM" id="SSF88697">
    <property type="entry name" value="PUA domain-like"/>
    <property type="match status" value="1"/>
</dbReference>
<accession>A0A814ZRF6</accession>
<dbReference type="InterPro" id="IPR011990">
    <property type="entry name" value="TPR-like_helical_dom_sf"/>
</dbReference>
<dbReference type="SUPFAM" id="SSF57850">
    <property type="entry name" value="RING/U-box"/>
    <property type="match status" value="2"/>
</dbReference>
<dbReference type="InterPro" id="IPR015947">
    <property type="entry name" value="PUA-like_sf"/>
</dbReference>
<dbReference type="Proteomes" id="UP000663870">
    <property type="component" value="Unassembled WGS sequence"/>
</dbReference>